<keyword evidence="2" id="KW-0731">Sigma factor</keyword>
<dbReference type="NCBIfam" id="TIGR02937">
    <property type="entry name" value="sigma70-ECF"/>
    <property type="match status" value="1"/>
</dbReference>
<name>A0A4V1IP94_9GAMM</name>
<dbReference type="GO" id="GO:0006352">
    <property type="term" value="P:DNA-templated transcription initiation"/>
    <property type="evidence" value="ECO:0007669"/>
    <property type="project" value="InterPro"/>
</dbReference>
<proteinExistence type="predicted"/>
<dbReference type="Gene3D" id="1.10.1740.10">
    <property type="match status" value="1"/>
</dbReference>
<dbReference type="InterPro" id="IPR007627">
    <property type="entry name" value="RNA_pol_sigma70_r2"/>
</dbReference>
<dbReference type="InterPro" id="IPR007630">
    <property type="entry name" value="RNA_pol_sigma70_r4"/>
</dbReference>
<reference evidence="7 8" key="1">
    <citation type="submission" date="2017-04" db="EMBL/GenBank/DDBJ databases">
        <title>Draft genome sequence of Zooshikella ganghwensis VG4 isolated from Red Sea sediments.</title>
        <authorList>
            <person name="Rehman Z."/>
            <person name="Alam I."/>
            <person name="Kamau A."/>
            <person name="Bajic V."/>
            <person name="Leiknes T."/>
        </authorList>
    </citation>
    <scope>NUCLEOTIDE SEQUENCE [LARGE SCALE GENOMIC DNA]</scope>
    <source>
        <strain evidence="7 8">VG4</strain>
    </source>
</reference>
<evidence type="ECO:0000256" key="4">
    <source>
        <dbReference type="ARBA" id="ARBA00023163"/>
    </source>
</evidence>
<gene>
    <name evidence="7" type="ORF">B9G39_24950</name>
</gene>
<comment type="caution">
    <text evidence="7">The sequence shown here is derived from an EMBL/GenBank/DDBJ whole genome shotgun (WGS) entry which is preliminary data.</text>
</comment>
<dbReference type="PANTHER" id="PTHR30385">
    <property type="entry name" value="SIGMA FACTOR F FLAGELLAR"/>
    <property type="match status" value="1"/>
</dbReference>
<evidence type="ECO:0000259" key="6">
    <source>
        <dbReference type="Pfam" id="PF04545"/>
    </source>
</evidence>
<dbReference type="EMBL" id="NDXW01000001">
    <property type="protein sequence ID" value="RDH46441.1"/>
    <property type="molecule type" value="Genomic_DNA"/>
</dbReference>
<evidence type="ECO:0000313" key="8">
    <source>
        <dbReference type="Proteomes" id="UP000257039"/>
    </source>
</evidence>
<dbReference type="Proteomes" id="UP000257039">
    <property type="component" value="Unassembled WGS sequence"/>
</dbReference>
<sequence>MTTKDSKNIDFFWRKYKQDTCKENFDKLIEIYTPLVNKIANIYYKKVFISGISLDDCIQYGFVGLIESIKNYNIDKGSNFDIYASLRIKGSILNSAHTFSEFSNYYHWKKKLESQHNNAMSQSIVKLDLETIINITIDLGITYFLSNDFECFIVSSENSINNTSKIDAPLAVSIYRAIESLDEILKHIIIHHYLLDESFQEIADTLSYSKARVSQLHNIAICEIRSKFLSPNKYTLV</sequence>
<feature type="domain" description="RNA polymerase sigma-70 region 2" evidence="5">
    <location>
        <begin position="30"/>
        <end position="94"/>
    </location>
</feature>
<dbReference type="GO" id="GO:0016987">
    <property type="term" value="F:sigma factor activity"/>
    <property type="evidence" value="ECO:0007669"/>
    <property type="project" value="UniProtKB-KW"/>
</dbReference>
<keyword evidence="1" id="KW-0805">Transcription regulation</keyword>
<protein>
    <recommendedName>
        <fullName evidence="9">Sigma-70 family RNA polymerase sigma factor</fullName>
    </recommendedName>
</protein>
<dbReference type="Pfam" id="PF04545">
    <property type="entry name" value="Sigma70_r4"/>
    <property type="match status" value="1"/>
</dbReference>
<dbReference type="InterPro" id="IPR013325">
    <property type="entry name" value="RNA_pol_sigma_r2"/>
</dbReference>
<dbReference type="SUPFAM" id="SSF88659">
    <property type="entry name" value="Sigma3 and sigma4 domains of RNA polymerase sigma factors"/>
    <property type="match status" value="1"/>
</dbReference>
<evidence type="ECO:0000256" key="2">
    <source>
        <dbReference type="ARBA" id="ARBA00023082"/>
    </source>
</evidence>
<accession>A0A4V1IP94</accession>
<keyword evidence="4" id="KW-0804">Transcription</keyword>
<dbReference type="Gene3D" id="1.20.140.160">
    <property type="match status" value="1"/>
</dbReference>
<keyword evidence="8" id="KW-1185">Reference proteome</keyword>
<evidence type="ECO:0000256" key="3">
    <source>
        <dbReference type="ARBA" id="ARBA00023125"/>
    </source>
</evidence>
<dbReference type="RefSeq" id="WP_094789201.1">
    <property type="nucleotide sequence ID" value="NZ_NDXW01000001.1"/>
</dbReference>
<evidence type="ECO:0000259" key="5">
    <source>
        <dbReference type="Pfam" id="PF04542"/>
    </source>
</evidence>
<evidence type="ECO:0008006" key="9">
    <source>
        <dbReference type="Google" id="ProtNLM"/>
    </source>
</evidence>
<organism evidence="7 8">
    <name type="scientific">Zooshikella ganghwensis</name>
    <dbReference type="NCBI Taxonomy" id="202772"/>
    <lineage>
        <taxon>Bacteria</taxon>
        <taxon>Pseudomonadati</taxon>
        <taxon>Pseudomonadota</taxon>
        <taxon>Gammaproteobacteria</taxon>
        <taxon>Oceanospirillales</taxon>
        <taxon>Zooshikellaceae</taxon>
        <taxon>Zooshikella</taxon>
    </lineage>
</organism>
<dbReference type="SUPFAM" id="SSF88946">
    <property type="entry name" value="Sigma2 domain of RNA polymerase sigma factors"/>
    <property type="match status" value="1"/>
</dbReference>
<evidence type="ECO:0000256" key="1">
    <source>
        <dbReference type="ARBA" id="ARBA00023015"/>
    </source>
</evidence>
<dbReference type="GO" id="GO:0003677">
    <property type="term" value="F:DNA binding"/>
    <property type="evidence" value="ECO:0007669"/>
    <property type="project" value="UniProtKB-KW"/>
</dbReference>
<dbReference type="Pfam" id="PF04542">
    <property type="entry name" value="Sigma70_r2"/>
    <property type="match status" value="1"/>
</dbReference>
<keyword evidence="3" id="KW-0238">DNA-binding</keyword>
<evidence type="ECO:0000313" key="7">
    <source>
        <dbReference type="EMBL" id="RDH46441.1"/>
    </source>
</evidence>
<feature type="domain" description="RNA polymerase sigma-70 region 4" evidence="6">
    <location>
        <begin position="177"/>
        <end position="224"/>
    </location>
</feature>
<dbReference type="InterPro" id="IPR013324">
    <property type="entry name" value="RNA_pol_sigma_r3/r4-like"/>
</dbReference>
<dbReference type="AlphaFoldDB" id="A0A4V1IP94"/>
<dbReference type="InterPro" id="IPR014284">
    <property type="entry name" value="RNA_pol_sigma-70_dom"/>
</dbReference>